<keyword evidence="7" id="KW-0418">Kinase</keyword>
<sequence>MPPWFRRHCSQDEQAQRPVSLPYTYEQPVQDSFVQAQEEYEFQVALALSQSAREATQVQQWREEDAVAVAKRMSLGPSLAAPSGKAEALAFKLCDTDCLSYDDVVVDGFYDLWGDFPEVMDERRQVFPSLAALRKVQVSPDDPREVVMVDHAQDPGLCALDEKAAEAIASAVSEGPIACIQALGRVVADHMGGSVSSHNDLVERYKVLSRRLKQENKSVVVPIGRLTVGLSRHRALLFKLLADACDLPCQLLRGKFYTGGKGDRAVVMVKCEGKETMVDLIIEPGRLLPVRPESLPRLTLSLLDRASGALSPGPSSSSLARPSPLGLDWNVEGDLEGPALLSIEDVSTSSMEQDGAGPDRGRLRTGRLGDAISLEGSPRTGSLGIDQQQRFNALPMHAIVPLAAEDASWQSATTPVGFARQSPAGSLDAPKHGPILTSGMRMASPPSPRTSPFSSAGTCPHCHRPMPLCTCDASPRAEPSDQPFRPPTFQASKAPSTGQEGDRFGIRPLSPLRNAPPQTPFGHGWYLGDEPKKSAKVKPAQALAAVSAIPSGSGSSLQAHPVDLTASLEEPDEWEIPAEEIELGPRIGIGSYGEVYRSTWRHTDVAVKRLLEQDLSPSLIAEFKAEVAIMKRLKHPNVVLFMGACTQPPNLCIVTQFVPRGSLFKILHRSPTVPLDDRRRMRIALDVARGMNYLHSCKPPIVHRDLKSPNLLVDKDFTVKVCDFGLSRVRRSTWLSSKSQAGTPEWTAPEVLRSQSYNEKSDVYSFGVILWELVSGQEPWQDKSPMQVVGAVGWGNARLPIPEDISPQMQSLIASCWAEPEDRPSFEQIISILKPILAELPTAHPPPMQSADLDHQPHAPVQPLPLTT</sequence>
<feature type="region of interest" description="Disordered" evidence="13">
    <location>
        <begin position="473"/>
        <end position="505"/>
    </location>
</feature>
<dbReference type="InterPro" id="IPR000719">
    <property type="entry name" value="Prot_kinase_dom"/>
</dbReference>
<keyword evidence="6 12" id="KW-0547">Nucleotide-binding</keyword>
<dbReference type="PROSITE" id="PS50011">
    <property type="entry name" value="PROTEIN_KINASE_DOM"/>
    <property type="match status" value="1"/>
</dbReference>
<dbReference type="InterPro" id="IPR008271">
    <property type="entry name" value="Ser/Thr_kinase_AS"/>
</dbReference>
<dbReference type="FunFam" id="1.10.510.10:FF:000476">
    <property type="entry name" value="PAS domain-containing protein tyrosine kinase family protein"/>
    <property type="match status" value="1"/>
</dbReference>
<keyword evidence="16" id="KW-1185">Reference proteome</keyword>
<evidence type="ECO:0000256" key="7">
    <source>
        <dbReference type="ARBA" id="ARBA00022777"/>
    </source>
</evidence>
<keyword evidence="9" id="KW-0472">Membrane</keyword>
<dbReference type="SUPFAM" id="SSF56112">
    <property type="entry name" value="Protein kinase-like (PK-like)"/>
    <property type="match status" value="1"/>
</dbReference>
<dbReference type="FunFam" id="3.30.200.20:FF:000060">
    <property type="entry name" value="Serine/threonine-protein kinase isoform 1"/>
    <property type="match status" value="1"/>
</dbReference>
<reference evidence="15 16" key="1">
    <citation type="journal article" date="2024" name="Nat. Commun.">
        <title>Phylogenomics reveals the evolutionary origins of lichenization in chlorophyte algae.</title>
        <authorList>
            <person name="Puginier C."/>
            <person name="Libourel C."/>
            <person name="Otte J."/>
            <person name="Skaloud P."/>
            <person name="Haon M."/>
            <person name="Grisel S."/>
            <person name="Petersen M."/>
            <person name="Berrin J.G."/>
            <person name="Delaux P.M."/>
            <person name="Dal Grande F."/>
            <person name="Keller J."/>
        </authorList>
    </citation>
    <scope>NUCLEOTIDE SEQUENCE [LARGE SCALE GENOMIC DNA]</scope>
    <source>
        <strain evidence="15 16">SAG 2043</strain>
    </source>
</reference>
<proteinExistence type="inferred from homology"/>
<evidence type="ECO:0000256" key="5">
    <source>
        <dbReference type="ARBA" id="ARBA00022679"/>
    </source>
</evidence>
<dbReference type="GO" id="GO:0016020">
    <property type="term" value="C:membrane"/>
    <property type="evidence" value="ECO:0007669"/>
    <property type="project" value="UniProtKB-SubCell"/>
</dbReference>
<comment type="caution">
    <text evidence="15">The sequence shown here is derived from an EMBL/GenBank/DDBJ whole genome shotgun (WGS) entry which is preliminary data.</text>
</comment>
<evidence type="ECO:0000256" key="12">
    <source>
        <dbReference type="PROSITE-ProRule" id="PRU10141"/>
    </source>
</evidence>
<dbReference type="PANTHER" id="PTHR44329:SF298">
    <property type="entry name" value="MIXED LINEAGE KINASE DOMAIN-LIKE PROTEIN"/>
    <property type="match status" value="1"/>
</dbReference>
<name>A0AAW1Q1S1_9CHLO</name>
<dbReference type="InterPro" id="IPR017441">
    <property type="entry name" value="Protein_kinase_ATP_BS"/>
</dbReference>
<evidence type="ECO:0000256" key="2">
    <source>
        <dbReference type="ARBA" id="ARBA00010507"/>
    </source>
</evidence>
<evidence type="ECO:0000256" key="4">
    <source>
        <dbReference type="ARBA" id="ARBA00022527"/>
    </source>
</evidence>
<comment type="similarity">
    <text evidence="2">Belongs to the protein kinase superfamily. TKL Ser/Thr protein kinase family. RAF subfamily.</text>
</comment>
<feature type="region of interest" description="Disordered" evidence="13">
    <location>
        <begin position="841"/>
        <end position="868"/>
    </location>
</feature>
<dbReference type="EC" id="2.7.11.1" evidence="3"/>
<dbReference type="InterPro" id="IPR001245">
    <property type="entry name" value="Ser-Thr/Tyr_kinase_cat_dom"/>
</dbReference>
<keyword evidence="8 12" id="KW-0067">ATP-binding</keyword>
<dbReference type="Pfam" id="PF07714">
    <property type="entry name" value="PK_Tyr_Ser-Thr"/>
    <property type="match status" value="1"/>
</dbReference>
<dbReference type="InterPro" id="IPR055164">
    <property type="entry name" value="EDR1/CTR1/ARMC3-like_pept-like"/>
</dbReference>
<evidence type="ECO:0000259" key="14">
    <source>
        <dbReference type="PROSITE" id="PS50011"/>
    </source>
</evidence>
<dbReference type="PROSITE" id="PS00108">
    <property type="entry name" value="PROTEIN_KINASE_ST"/>
    <property type="match status" value="1"/>
</dbReference>
<dbReference type="InterPro" id="IPR011009">
    <property type="entry name" value="Kinase-like_dom_sf"/>
</dbReference>
<dbReference type="Gene3D" id="1.10.510.10">
    <property type="entry name" value="Transferase(Phosphotransferase) domain 1"/>
    <property type="match status" value="1"/>
</dbReference>
<evidence type="ECO:0000256" key="13">
    <source>
        <dbReference type="SAM" id="MobiDB-lite"/>
    </source>
</evidence>
<evidence type="ECO:0000256" key="10">
    <source>
        <dbReference type="ARBA" id="ARBA00047899"/>
    </source>
</evidence>
<organism evidence="15 16">
    <name type="scientific">[Myrmecia] bisecta</name>
    <dbReference type="NCBI Taxonomy" id="41462"/>
    <lineage>
        <taxon>Eukaryota</taxon>
        <taxon>Viridiplantae</taxon>
        <taxon>Chlorophyta</taxon>
        <taxon>core chlorophytes</taxon>
        <taxon>Trebouxiophyceae</taxon>
        <taxon>Trebouxiales</taxon>
        <taxon>Trebouxiaceae</taxon>
        <taxon>Myrmecia</taxon>
    </lineage>
</organism>
<dbReference type="InterPro" id="IPR051681">
    <property type="entry name" value="Ser/Thr_Kinases-Pseudokinases"/>
</dbReference>
<dbReference type="Proteomes" id="UP001489004">
    <property type="component" value="Unassembled WGS sequence"/>
</dbReference>
<feature type="domain" description="Protein kinase" evidence="14">
    <location>
        <begin position="581"/>
        <end position="837"/>
    </location>
</feature>
<accession>A0AAW1Q1S1</accession>
<comment type="catalytic activity">
    <reaction evidence="10">
        <text>L-threonyl-[protein] + ATP = O-phospho-L-threonyl-[protein] + ADP + H(+)</text>
        <dbReference type="Rhea" id="RHEA:46608"/>
        <dbReference type="Rhea" id="RHEA-COMP:11060"/>
        <dbReference type="Rhea" id="RHEA-COMP:11605"/>
        <dbReference type="ChEBI" id="CHEBI:15378"/>
        <dbReference type="ChEBI" id="CHEBI:30013"/>
        <dbReference type="ChEBI" id="CHEBI:30616"/>
        <dbReference type="ChEBI" id="CHEBI:61977"/>
        <dbReference type="ChEBI" id="CHEBI:456216"/>
        <dbReference type="EC" id="2.7.11.1"/>
    </reaction>
</comment>
<evidence type="ECO:0000256" key="8">
    <source>
        <dbReference type="ARBA" id="ARBA00022840"/>
    </source>
</evidence>
<evidence type="ECO:0000256" key="11">
    <source>
        <dbReference type="ARBA" id="ARBA00048679"/>
    </source>
</evidence>
<dbReference type="GO" id="GO:0005524">
    <property type="term" value="F:ATP binding"/>
    <property type="evidence" value="ECO:0007669"/>
    <property type="project" value="UniProtKB-UniRule"/>
</dbReference>
<evidence type="ECO:0000256" key="9">
    <source>
        <dbReference type="ARBA" id="ARBA00023136"/>
    </source>
</evidence>
<dbReference type="CDD" id="cd13999">
    <property type="entry name" value="STKc_MAP3K-like"/>
    <property type="match status" value="1"/>
</dbReference>
<gene>
    <name evidence="15" type="ORF">WJX72_005059</name>
</gene>
<dbReference type="SMART" id="SM00220">
    <property type="entry name" value="S_TKc"/>
    <property type="match status" value="1"/>
</dbReference>
<keyword evidence="4" id="KW-0723">Serine/threonine-protein kinase</keyword>
<feature type="region of interest" description="Disordered" evidence="13">
    <location>
        <begin position="345"/>
        <end position="365"/>
    </location>
</feature>
<evidence type="ECO:0000313" key="15">
    <source>
        <dbReference type="EMBL" id="KAK9814388.1"/>
    </source>
</evidence>
<evidence type="ECO:0000313" key="16">
    <source>
        <dbReference type="Proteomes" id="UP001489004"/>
    </source>
</evidence>
<protein>
    <recommendedName>
        <fullName evidence="3">non-specific serine/threonine protein kinase</fullName>
        <ecNumber evidence="3">2.7.11.1</ecNumber>
    </recommendedName>
</protein>
<evidence type="ECO:0000256" key="6">
    <source>
        <dbReference type="ARBA" id="ARBA00022741"/>
    </source>
</evidence>
<dbReference type="Pfam" id="PF14381">
    <property type="entry name" value="EDR1_CTR1_ARMC3_pept"/>
    <property type="match status" value="1"/>
</dbReference>
<dbReference type="EMBL" id="JALJOR010000007">
    <property type="protein sequence ID" value="KAK9814388.1"/>
    <property type="molecule type" value="Genomic_DNA"/>
</dbReference>
<comment type="subcellular location">
    <subcellularLocation>
        <location evidence="1">Membrane</location>
    </subcellularLocation>
</comment>
<dbReference type="PROSITE" id="PS00107">
    <property type="entry name" value="PROTEIN_KINASE_ATP"/>
    <property type="match status" value="1"/>
</dbReference>
<keyword evidence="5" id="KW-0808">Transferase</keyword>
<feature type="binding site" evidence="12">
    <location>
        <position position="608"/>
    </location>
    <ligand>
        <name>ATP</name>
        <dbReference type="ChEBI" id="CHEBI:30616"/>
    </ligand>
</feature>
<feature type="compositionally biased region" description="Polar residues" evidence="13">
    <location>
        <begin position="489"/>
        <end position="499"/>
    </location>
</feature>
<dbReference type="GO" id="GO:0004674">
    <property type="term" value="F:protein serine/threonine kinase activity"/>
    <property type="evidence" value="ECO:0007669"/>
    <property type="project" value="UniProtKB-KW"/>
</dbReference>
<comment type="catalytic activity">
    <reaction evidence="11">
        <text>L-seryl-[protein] + ATP = O-phospho-L-seryl-[protein] + ADP + H(+)</text>
        <dbReference type="Rhea" id="RHEA:17989"/>
        <dbReference type="Rhea" id="RHEA-COMP:9863"/>
        <dbReference type="Rhea" id="RHEA-COMP:11604"/>
        <dbReference type="ChEBI" id="CHEBI:15378"/>
        <dbReference type="ChEBI" id="CHEBI:29999"/>
        <dbReference type="ChEBI" id="CHEBI:30616"/>
        <dbReference type="ChEBI" id="CHEBI:83421"/>
        <dbReference type="ChEBI" id="CHEBI:456216"/>
        <dbReference type="EC" id="2.7.11.1"/>
    </reaction>
</comment>
<evidence type="ECO:0000256" key="1">
    <source>
        <dbReference type="ARBA" id="ARBA00004370"/>
    </source>
</evidence>
<dbReference type="AlphaFoldDB" id="A0AAW1Q1S1"/>
<dbReference type="Gene3D" id="3.30.200.20">
    <property type="entry name" value="Phosphorylase Kinase, domain 1"/>
    <property type="match status" value="1"/>
</dbReference>
<dbReference type="PANTHER" id="PTHR44329">
    <property type="entry name" value="SERINE/THREONINE-PROTEIN KINASE TNNI3K-RELATED"/>
    <property type="match status" value="1"/>
</dbReference>
<evidence type="ECO:0000256" key="3">
    <source>
        <dbReference type="ARBA" id="ARBA00012513"/>
    </source>
</evidence>